<protein>
    <submittedName>
        <fullName evidence="2">Uncharacterized protein</fullName>
    </submittedName>
</protein>
<keyword evidence="3" id="KW-1185">Reference proteome</keyword>
<name>A0AAN7LCK3_TRANT</name>
<comment type="caution">
    <text evidence="2">The sequence shown here is derived from an EMBL/GenBank/DDBJ whole genome shotgun (WGS) entry which is preliminary data.</text>
</comment>
<dbReference type="EMBL" id="JAXQNO010000015">
    <property type="protein sequence ID" value="KAK4783611.1"/>
    <property type="molecule type" value="Genomic_DNA"/>
</dbReference>
<gene>
    <name evidence="2" type="ORF">SAY86_007985</name>
</gene>
<feature type="compositionally biased region" description="Low complexity" evidence="1">
    <location>
        <begin position="21"/>
        <end position="41"/>
    </location>
</feature>
<organism evidence="2 3">
    <name type="scientific">Trapa natans</name>
    <name type="common">Water chestnut</name>
    <dbReference type="NCBI Taxonomy" id="22666"/>
    <lineage>
        <taxon>Eukaryota</taxon>
        <taxon>Viridiplantae</taxon>
        <taxon>Streptophyta</taxon>
        <taxon>Embryophyta</taxon>
        <taxon>Tracheophyta</taxon>
        <taxon>Spermatophyta</taxon>
        <taxon>Magnoliopsida</taxon>
        <taxon>eudicotyledons</taxon>
        <taxon>Gunneridae</taxon>
        <taxon>Pentapetalae</taxon>
        <taxon>rosids</taxon>
        <taxon>malvids</taxon>
        <taxon>Myrtales</taxon>
        <taxon>Lythraceae</taxon>
        <taxon>Trapa</taxon>
    </lineage>
</organism>
<dbReference type="AlphaFoldDB" id="A0AAN7LCK3"/>
<evidence type="ECO:0000313" key="3">
    <source>
        <dbReference type="Proteomes" id="UP001346149"/>
    </source>
</evidence>
<evidence type="ECO:0000256" key="1">
    <source>
        <dbReference type="SAM" id="MobiDB-lite"/>
    </source>
</evidence>
<feature type="compositionally biased region" description="Low complexity" evidence="1">
    <location>
        <begin position="51"/>
        <end position="60"/>
    </location>
</feature>
<feature type="region of interest" description="Disordered" evidence="1">
    <location>
        <begin position="1"/>
        <end position="90"/>
    </location>
</feature>
<dbReference type="Proteomes" id="UP001346149">
    <property type="component" value="Unassembled WGS sequence"/>
</dbReference>
<accession>A0AAN7LCK3</accession>
<reference evidence="2 3" key="1">
    <citation type="journal article" date="2023" name="Hortic Res">
        <title>Pangenome of water caltrop reveals structural variations and asymmetric subgenome divergence after allopolyploidization.</title>
        <authorList>
            <person name="Zhang X."/>
            <person name="Chen Y."/>
            <person name="Wang L."/>
            <person name="Yuan Y."/>
            <person name="Fang M."/>
            <person name="Shi L."/>
            <person name="Lu R."/>
            <person name="Comes H.P."/>
            <person name="Ma Y."/>
            <person name="Chen Y."/>
            <person name="Huang G."/>
            <person name="Zhou Y."/>
            <person name="Zheng Z."/>
            <person name="Qiu Y."/>
        </authorList>
    </citation>
    <scope>NUCLEOTIDE SEQUENCE [LARGE SCALE GENOMIC DNA]</scope>
    <source>
        <strain evidence="2">F231</strain>
    </source>
</reference>
<proteinExistence type="predicted"/>
<evidence type="ECO:0000313" key="2">
    <source>
        <dbReference type="EMBL" id="KAK4783611.1"/>
    </source>
</evidence>
<sequence>MAKSAVLHTKKVVPDRPPAGTSSPGTAPAPISAAAAASGESTAEEKESGEEFPAPAPAIEPGEEDDDVGGAGTSHVRGEGRQKRARPCPP</sequence>